<dbReference type="PANTHER" id="PTHR46648:SF1">
    <property type="entry name" value="ADENOSINE 5'-MONOPHOSPHORAMIDASE HNT1"/>
    <property type="match status" value="1"/>
</dbReference>
<organism evidence="4">
    <name type="scientific">Lotharella globosa</name>
    <dbReference type="NCBI Taxonomy" id="91324"/>
    <lineage>
        <taxon>Eukaryota</taxon>
        <taxon>Sar</taxon>
        <taxon>Rhizaria</taxon>
        <taxon>Cercozoa</taxon>
        <taxon>Chlorarachniophyceae</taxon>
        <taxon>Lotharella</taxon>
    </lineage>
</organism>
<feature type="domain" description="HIT" evidence="3">
    <location>
        <begin position="19"/>
        <end position="130"/>
    </location>
</feature>
<proteinExistence type="predicted"/>
<dbReference type="Gene3D" id="3.30.428.10">
    <property type="entry name" value="HIT-like"/>
    <property type="match status" value="1"/>
</dbReference>
<accession>A0A7S4DLZ9</accession>
<feature type="compositionally biased region" description="Basic and acidic residues" evidence="2">
    <location>
        <begin position="288"/>
        <end position="299"/>
    </location>
</feature>
<dbReference type="GO" id="GO:0009117">
    <property type="term" value="P:nucleotide metabolic process"/>
    <property type="evidence" value="ECO:0007669"/>
    <property type="project" value="TreeGrafter"/>
</dbReference>
<dbReference type="PROSITE" id="PS51084">
    <property type="entry name" value="HIT_2"/>
    <property type="match status" value="1"/>
</dbReference>
<sequence length="317" mass="36791">MVSSLRKFRGTENKRWSMQQHENFTKKLRKNMVADYKHWAVILNIQQYYVGRTLVWAKRYEAHSEFDLTDEEIEEVLRIKRDVKAALDATLKPDMINTAFLGNEVDHCHCHIIPRYHQVRKVLAGGDVFQDQFFGKHWYQDSAKYFKTRQRPFEGVKAILTTAIANVRKQRKRPLTTPKFTSAAIEVVRNDAQALVQVIDLKSVKETKEDTQKPKHCPTQELIESIAHVDKAKLHHVEKTKNTHESVSPRTKLLGAIQNPSKPALRNVHNDLARAEELTTRATTAAFKQERKQAETEKEVYEDEHPELDTKDKPTAF</sequence>
<dbReference type="EMBL" id="HBIV01012556">
    <property type="protein sequence ID" value="CAE0657723.1"/>
    <property type="molecule type" value="Transcribed_RNA"/>
</dbReference>
<dbReference type="InterPro" id="IPR001310">
    <property type="entry name" value="Histidine_triad_HIT"/>
</dbReference>
<evidence type="ECO:0000313" key="4">
    <source>
        <dbReference type="EMBL" id="CAE0657723.1"/>
    </source>
</evidence>
<feature type="region of interest" description="Disordered" evidence="2">
    <location>
        <begin position="279"/>
        <end position="317"/>
    </location>
</feature>
<feature type="compositionally biased region" description="Basic and acidic residues" evidence="2">
    <location>
        <begin position="307"/>
        <end position="317"/>
    </location>
</feature>
<name>A0A7S4DLZ9_9EUKA</name>
<dbReference type="InterPro" id="IPR011146">
    <property type="entry name" value="HIT-like"/>
</dbReference>
<gene>
    <name evidence="4" type="ORF">LGLO00237_LOCUS9291</name>
</gene>
<reference evidence="4" key="1">
    <citation type="submission" date="2021-01" db="EMBL/GenBank/DDBJ databases">
        <authorList>
            <person name="Corre E."/>
            <person name="Pelletier E."/>
            <person name="Niang G."/>
            <person name="Scheremetjew M."/>
            <person name="Finn R."/>
            <person name="Kale V."/>
            <person name="Holt S."/>
            <person name="Cochrane G."/>
            <person name="Meng A."/>
            <person name="Brown T."/>
            <person name="Cohen L."/>
        </authorList>
    </citation>
    <scope>NUCLEOTIDE SEQUENCE</scope>
    <source>
        <strain evidence="4">CCCM811</strain>
    </source>
</reference>
<evidence type="ECO:0000259" key="3">
    <source>
        <dbReference type="PROSITE" id="PS51084"/>
    </source>
</evidence>
<dbReference type="GO" id="GO:0003824">
    <property type="term" value="F:catalytic activity"/>
    <property type="evidence" value="ECO:0007669"/>
    <property type="project" value="InterPro"/>
</dbReference>
<dbReference type="Pfam" id="PF01230">
    <property type="entry name" value="HIT"/>
    <property type="match status" value="1"/>
</dbReference>
<dbReference type="PANTHER" id="PTHR46648">
    <property type="entry name" value="HIT FAMILY PROTEIN 1"/>
    <property type="match status" value="1"/>
</dbReference>
<dbReference type="AlphaFoldDB" id="A0A7S4DLZ9"/>
<dbReference type="InterPro" id="IPR036265">
    <property type="entry name" value="HIT-like_sf"/>
</dbReference>
<protein>
    <recommendedName>
        <fullName evidence="3">HIT domain-containing protein</fullName>
    </recommendedName>
</protein>
<dbReference type="SUPFAM" id="SSF54197">
    <property type="entry name" value="HIT-like"/>
    <property type="match status" value="1"/>
</dbReference>
<evidence type="ECO:0000256" key="2">
    <source>
        <dbReference type="SAM" id="MobiDB-lite"/>
    </source>
</evidence>
<feature type="short sequence motif" description="Histidine triad motif" evidence="1">
    <location>
        <begin position="107"/>
        <end position="111"/>
    </location>
</feature>
<evidence type="ECO:0000256" key="1">
    <source>
        <dbReference type="PROSITE-ProRule" id="PRU00464"/>
    </source>
</evidence>